<organism evidence="2 3">
    <name type="scientific">Clostridium innocuum</name>
    <dbReference type="NCBI Taxonomy" id="1522"/>
    <lineage>
        <taxon>Bacteria</taxon>
        <taxon>Bacillati</taxon>
        <taxon>Bacillota</taxon>
        <taxon>Clostridia</taxon>
        <taxon>Eubacteriales</taxon>
        <taxon>Clostridiaceae</taxon>
        <taxon>Clostridium</taxon>
    </lineage>
</organism>
<protein>
    <submittedName>
        <fullName evidence="2">Type II secretion system protein</fullName>
    </submittedName>
</protein>
<accession>A0A3E2W4L9</accession>
<proteinExistence type="predicted"/>
<evidence type="ECO:0000256" key="1">
    <source>
        <dbReference type="SAM" id="Phobius"/>
    </source>
</evidence>
<evidence type="ECO:0000313" key="3">
    <source>
        <dbReference type="Proteomes" id="UP000260025"/>
    </source>
</evidence>
<keyword evidence="1" id="KW-0812">Transmembrane</keyword>
<comment type="caution">
    <text evidence="2">The sequence shown here is derived from an EMBL/GenBank/DDBJ whole genome shotgun (WGS) entry which is preliminary data.</text>
</comment>
<dbReference type="Pfam" id="PF07963">
    <property type="entry name" value="N_methyl"/>
    <property type="match status" value="1"/>
</dbReference>
<feature type="transmembrane region" description="Helical" evidence="1">
    <location>
        <begin position="21"/>
        <end position="39"/>
    </location>
</feature>
<dbReference type="PROSITE" id="PS51257">
    <property type="entry name" value="PROKAR_LIPOPROTEIN"/>
    <property type="match status" value="1"/>
</dbReference>
<keyword evidence="1" id="KW-0472">Membrane</keyword>
<dbReference type="InterPro" id="IPR016977">
    <property type="entry name" value="ComGF"/>
</dbReference>
<dbReference type="Pfam" id="PF15980">
    <property type="entry name" value="ComGF"/>
    <property type="match status" value="1"/>
</dbReference>
<reference evidence="2 3" key="1">
    <citation type="submission" date="2018-08" db="EMBL/GenBank/DDBJ databases">
        <title>A genome reference for cultivated species of the human gut microbiota.</title>
        <authorList>
            <person name="Zou Y."/>
            <person name="Xue W."/>
            <person name="Luo G."/>
        </authorList>
    </citation>
    <scope>NUCLEOTIDE SEQUENCE [LARGE SCALE GENOMIC DNA]</scope>
    <source>
        <strain evidence="2 3">OF01-2LB</strain>
    </source>
</reference>
<gene>
    <name evidence="2" type="ORF">DXA38_01470</name>
</gene>
<dbReference type="AlphaFoldDB" id="A0A3E2W4L9"/>
<dbReference type="InterPro" id="IPR012902">
    <property type="entry name" value="N_methyl_site"/>
</dbReference>
<dbReference type="EMBL" id="QVEV01000001">
    <property type="protein sequence ID" value="RGC19187.1"/>
    <property type="molecule type" value="Genomic_DNA"/>
</dbReference>
<dbReference type="Proteomes" id="UP000260025">
    <property type="component" value="Unassembled WGS sequence"/>
</dbReference>
<dbReference type="RefSeq" id="WP_117441659.1">
    <property type="nucleotide sequence ID" value="NZ_JAJFEN010000001.1"/>
</dbReference>
<name>A0A3E2W4L9_CLOIN</name>
<evidence type="ECO:0000313" key="2">
    <source>
        <dbReference type="EMBL" id="RGC19187.1"/>
    </source>
</evidence>
<dbReference type="OrthoDB" id="1768387at2"/>
<keyword evidence="1" id="KW-1133">Transmembrane helix</keyword>
<sequence length="139" mass="16615">MTIMQCRKSIRNNSGFTLVEMLVAFSCVAVSCSLLMPLVSTLQRLQRPVYYTEDRLAIYQLRFLLAQSSELSLQEQTLSFTYQKKKQTLEYDRRRLVRRSGYEIFLQDVDALQFQKRRECYYVTWVRKDKREEALLTCE</sequence>